<dbReference type="AlphaFoldDB" id="A0A1S3UK98"/>
<dbReference type="PANTHER" id="PTHR33223:SF10">
    <property type="entry name" value="AMINOTRANSFERASE-LIKE PLANT MOBILE DOMAIN-CONTAINING PROTEIN"/>
    <property type="match status" value="1"/>
</dbReference>
<sequence length="467" mass="53071">MAVVRAECLARITRSKSGVAGGEQGEGAGENQIPLEGENSSARAEGRKEKGNKEDSQLLVKVEESTTLVPFVREIMEVHISEQFVPLQFKMYDGTSDPTAHVKSFINAMTFRTGCDAIWCRAFSLSLEGEALEWFHSLPVNSIENFKSLGEMFKKQFAACNSEDVTVVDLMNLRQGKEEPLKAFMDRYQKMVRRVKALGLELALQYVMPALRPGPFKDSICRNPPRTMEELRQGAADETRVENMKQQYQKEVQEARADKTDGKRTDGQTNRQSGQKGREGPRGPRFQQYTSLNTPRARILQEALSAQIMQTPLRCPTPPGADLTKHCLYHQNSGHDTEECVTLRDKIEELVRAGRLQRYVKMNVADQYTDRPSSPRQRSPRRNNRPRSPRRQERNTNVRNHRPSQDVDRHERRSRSRSRDGDRRRPLRGIINTISGGFARGAFLLFPSNKIRSSLFKPKVTSDAPNA</sequence>
<dbReference type="InterPro" id="IPR005162">
    <property type="entry name" value="Retrotrans_gag_dom"/>
</dbReference>
<evidence type="ECO:0000259" key="2">
    <source>
        <dbReference type="Pfam" id="PF03732"/>
    </source>
</evidence>
<dbReference type="GeneID" id="106766230"/>
<feature type="compositionally biased region" description="Basic and acidic residues" evidence="1">
    <location>
        <begin position="44"/>
        <end position="56"/>
    </location>
</feature>
<reference evidence="3" key="1">
    <citation type="journal article" date="2014" name="Nat. Commun.">
        <title>Genome sequence of mungbean and insights into evolution within Vigna species.</title>
        <authorList>
            <person name="Kang Y.J."/>
            <person name="Kim S.K."/>
            <person name="Kim M.Y."/>
            <person name="Lestari P."/>
            <person name="Kim K.H."/>
            <person name="Ha B.K."/>
            <person name="Jun T.H."/>
            <person name="Hwang W.J."/>
            <person name="Lee T."/>
            <person name="Lee J."/>
            <person name="Shim S."/>
            <person name="Yoon M.Y."/>
            <person name="Jang Y.E."/>
            <person name="Han K.S."/>
            <person name="Taeprayoon P."/>
            <person name="Yoon N."/>
            <person name="Somta P."/>
            <person name="Tanya P."/>
            <person name="Kim K.S."/>
            <person name="Gwag J.G."/>
            <person name="Moon J.K."/>
            <person name="Lee Y.H."/>
            <person name="Park B.S."/>
            <person name="Bombarely A."/>
            <person name="Doyle J.J."/>
            <person name="Jackson S.A."/>
            <person name="Schafleitner R."/>
            <person name="Srinives P."/>
            <person name="Varshney R.K."/>
            <person name="Lee S.H."/>
        </authorList>
    </citation>
    <scope>NUCLEOTIDE SEQUENCE [LARGE SCALE GENOMIC DNA]</scope>
    <source>
        <strain evidence="3">cv. VC1973A</strain>
    </source>
</reference>
<evidence type="ECO:0000313" key="3">
    <source>
        <dbReference type="Proteomes" id="UP000087766"/>
    </source>
</evidence>
<feature type="compositionally biased region" description="Basic and acidic residues" evidence="1">
    <location>
        <begin position="403"/>
        <end position="424"/>
    </location>
</feature>
<name>A0A1S3UK98_VIGRR</name>
<dbReference type="RefSeq" id="XP_014506462.1">
    <property type="nucleotide sequence ID" value="XM_014650976.1"/>
</dbReference>
<feature type="region of interest" description="Disordered" evidence="1">
    <location>
        <begin position="15"/>
        <end position="56"/>
    </location>
</feature>
<feature type="compositionally biased region" description="Gly residues" evidence="1">
    <location>
        <begin position="19"/>
        <end position="28"/>
    </location>
</feature>
<organism evidence="3 4">
    <name type="scientific">Vigna radiata var. radiata</name>
    <name type="common">Mung bean</name>
    <name type="synonym">Phaseolus aureus</name>
    <dbReference type="NCBI Taxonomy" id="3916"/>
    <lineage>
        <taxon>Eukaryota</taxon>
        <taxon>Viridiplantae</taxon>
        <taxon>Streptophyta</taxon>
        <taxon>Embryophyta</taxon>
        <taxon>Tracheophyta</taxon>
        <taxon>Spermatophyta</taxon>
        <taxon>Magnoliopsida</taxon>
        <taxon>eudicotyledons</taxon>
        <taxon>Gunneridae</taxon>
        <taxon>Pentapetalae</taxon>
        <taxon>rosids</taxon>
        <taxon>fabids</taxon>
        <taxon>Fabales</taxon>
        <taxon>Fabaceae</taxon>
        <taxon>Papilionoideae</taxon>
        <taxon>50 kb inversion clade</taxon>
        <taxon>NPAAA clade</taxon>
        <taxon>indigoferoid/millettioid clade</taxon>
        <taxon>Phaseoleae</taxon>
        <taxon>Vigna</taxon>
    </lineage>
</organism>
<gene>
    <name evidence="4" type="primary">LOC106766230</name>
</gene>
<feature type="domain" description="Retrotransposon gag" evidence="2">
    <location>
        <begin position="122"/>
        <end position="197"/>
    </location>
</feature>
<evidence type="ECO:0000313" key="4">
    <source>
        <dbReference type="RefSeq" id="XP_014506462.1"/>
    </source>
</evidence>
<feature type="region of interest" description="Disordered" evidence="1">
    <location>
        <begin position="362"/>
        <end position="428"/>
    </location>
</feature>
<dbReference type="PANTHER" id="PTHR33223">
    <property type="entry name" value="CCHC-TYPE DOMAIN-CONTAINING PROTEIN"/>
    <property type="match status" value="1"/>
</dbReference>
<protein>
    <submittedName>
        <fullName evidence="4">Uncharacterized protein LOC106766230</fullName>
    </submittedName>
</protein>
<feature type="region of interest" description="Disordered" evidence="1">
    <location>
        <begin position="218"/>
        <end position="293"/>
    </location>
</feature>
<reference evidence="4" key="2">
    <citation type="submission" date="2025-08" db="UniProtKB">
        <authorList>
            <consortium name="RefSeq"/>
        </authorList>
    </citation>
    <scope>IDENTIFICATION</scope>
    <source>
        <tissue evidence="4">Leaf</tissue>
    </source>
</reference>
<feature type="compositionally biased region" description="Basic residues" evidence="1">
    <location>
        <begin position="378"/>
        <end position="389"/>
    </location>
</feature>
<evidence type="ECO:0000256" key="1">
    <source>
        <dbReference type="SAM" id="MobiDB-lite"/>
    </source>
</evidence>
<proteinExistence type="predicted"/>
<dbReference type="Proteomes" id="UP000087766">
    <property type="component" value="Chromosome 7"/>
</dbReference>
<dbReference type="KEGG" id="vra:106766230"/>
<keyword evidence="3" id="KW-1185">Reference proteome</keyword>
<feature type="compositionally biased region" description="Basic and acidic residues" evidence="1">
    <location>
        <begin position="227"/>
        <end position="243"/>
    </location>
</feature>
<feature type="compositionally biased region" description="Basic and acidic residues" evidence="1">
    <location>
        <begin position="251"/>
        <end position="266"/>
    </location>
</feature>
<accession>A0A1S3UK98</accession>
<dbReference type="Pfam" id="PF03732">
    <property type="entry name" value="Retrotrans_gag"/>
    <property type="match status" value="1"/>
</dbReference>